<dbReference type="GO" id="GO:0000976">
    <property type="term" value="F:transcription cis-regulatory region binding"/>
    <property type="evidence" value="ECO:0007669"/>
    <property type="project" value="TreeGrafter"/>
</dbReference>
<dbReference type="EMBL" id="QQBB01000005">
    <property type="protein sequence ID" value="RDI58649.1"/>
    <property type="molecule type" value="Genomic_DNA"/>
</dbReference>
<sequence>MRQDDRPDPKRERRPRQGGRRPTMTDVARLAGVSQSSVSLVLNNMSGARIAESTRRRVLEAAQAIGYRLPRRRLDGDEAQPKIIAYLVDEISTSPHPVVSVDGARDAAWEAGHLISVHVTRANRELEAATLRACLADTALLGVIYSTIFTRKVELPPELDNVPTVLLNCYTAHRRQPSVIPSEIAGGFTATEFLLQHGHRRIGLINGEPWMDASRDRLKGYRQALATADIPFDAELVRNGDWMPDAGYRRTYELLRLRQPPTAIFCANDLMAVGAMEALAELGIDVPGEISIMGYDDQELARYTRPALSTCVLPNYDMGRWAAETLIDTVASGGRRPIQLKMDCPLVPRRSVSAPCPDLEAVVARASERIFHGPTSKPVHRAFSWSSLVQDIPSPA</sequence>
<dbReference type="InterPro" id="IPR000843">
    <property type="entry name" value="HTH_LacI"/>
</dbReference>
<evidence type="ECO:0000256" key="3">
    <source>
        <dbReference type="ARBA" id="ARBA00023125"/>
    </source>
</evidence>
<feature type="domain" description="HTH lacI-type" evidence="6">
    <location>
        <begin position="22"/>
        <end position="68"/>
    </location>
</feature>
<dbReference type="SMART" id="SM00354">
    <property type="entry name" value="HTH_LACI"/>
    <property type="match status" value="1"/>
</dbReference>
<evidence type="ECO:0000313" key="8">
    <source>
        <dbReference type="Proteomes" id="UP000254925"/>
    </source>
</evidence>
<feature type="compositionally biased region" description="Basic and acidic residues" evidence="5">
    <location>
        <begin position="1"/>
        <end position="11"/>
    </location>
</feature>
<evidence type="ECO:0000256" key="5">
    <source>
        <dbReference type="SAM" id="MobiDB-lite"/>
    </source>
</evidence>
<dbReference type="Proteomes" id="UP000254925">
    <property type="component" value="Unassembled WGS sequence"/>
</dbReference>
<evidence type="ECO:0000256" key="4">
    <source>
        <dbReference type="ARBA" id="ARBA00023163"/>
    </source>
</evidence>
<dbReference type="AlphaFoldDB" id="A0A370HJE5"/>
<comment type="caution">
    <text evidence="7">The sequence shown here is derived from an EMBL/GenBank/DDBJ whole genome shotgun (WGS) entry which is preliminary data.</text>
</comment>
<dbReference type="PROSITE" id="PS50932">
    <property type="entry name" value="HTH_LACI_2"/>
    <property type="match status" value="1"/>
</dbReference>
<dbReference type="RefSeq" id="WP_245571719.1">
    <property type="nucleotide sequence ID" value="NZ_QQBB01000005.1"/>
</dbReference>
<keyword evidence="3" id="KW-0238">DNA-binding</keyword>
<evidence type="ECO:0000259" key="6">
    <source>
        <dbReference type="PROSITE" id="PS50932"/>
    </source>
</evidence>
<evidence type="ECO:0000256" key="1">
    <source>
        <dbReference type="ARBA" id="ARBA00022491"/>
    </source>
</evidence>
<dbReference type="SUPFAM" id="SSF47413">
    <property type="entry name" value="lambda repressor-like DNA-binding domains"/>
    <property type="match status" value="1"/>
</dbReference>
<proteinExistence type="predicted"/>
<reference evidence="7 8" key="1">
    <citation type="submission" date="2018-07" db="EMBL/GenBank/DDBJ databases">
        <title>Genomic Encyclopedia of Type Strains, Phase IV (KMG-IV): sequencing the most valuable type-strain genomes for metagenomic binning, comparative biology and taxonomic classification.</title>
        <authorList>
            <person name="Goeker M."/>
        </authorList>
    </citation>
    <scope>NUCLEOTIDE SEQUENCE [LARGE SCALE GENOMIC DNA]</scope>
    <source>
        <strain evidence="7 8">DSM 14364</strain>
    </source>
</reference>
<dbReference type="PANTHER" id="PTHR30146">
    <property type="entry name" value="LACI-RELATED TRANSCRIPTIONAL REPRESSOR"/>
    <property type="match status" value="1"/>
</dbReference>
<dbReference type="Pfam" id="PF00356">
    <property type="entry name" value="LacI"/>
    <property type="match status" value="1"/>
</dbReference>
<feature type="region of interest" description="Disordered" evidence="5">
    <location>
        <begin position="1"/>
        <end position="23"/>
    </location>
</feature>
<dbReference type="Gene3D" id="1.10.260.40">
    <property type="entry name" value="lambda repressor-like DNA-binding domains"/>
    <property type="match status" value="1"/>
</dbReference>
<dbReference type="InterPro" id="IPR028082">
    <property type="entry name" value="Peripla_BP_I"/>
</dbReference>
<dbReference type="SUPFAM" id="SSF53822">
    <property type="entry name" value="Periplasmic binding protein-like I"/>
    <property type="match status" value="1"/>
</dbReference>
<name>A0A370HJE5_9HYPH</name>
<keyword evidence="1" id="KW-0678">Repressor</keyword>
<keyword evidence="4" id="KW-0804">Transcription</keyword>
<evidence type="ECO:0000256" key="2">
    <source>
        <dbReference type="ARBA" id="ARBA00023015"/>
    </source>
</evidence>
<protein>
    <submittedName>
        <fullName evidence="7">LacI family transcriptional regulator</fullName>
    </submittedName>
</protein>
<dbReference type="GO" id="GO:0003700">
    <property type="term" value="F:DNA-binding transcription factor activity"/>
    <property type="evidence" value="ECO:0007669"/>
    <property type="project" value="TreeGrafter"/>
</dbReference>
<dbReference type="PROSITE" id="PS00356">
    <property type="entry name" value="HTH_LACI_1"/>
    <property type="match status" value="1"/>
</dbReference>
<dbReference type="Gene3D" id="3.40.50.2300">
    <property type="match status" value="2"/>
</dbReference>
<dbReference type="CDD" id="cd01392">
    <property type="entry name" value="HTH_LacI"/>
    <property type="match status" value="1"/>
</dbReference>
<dbReference type="PANTHER" id="PTHR30146:SF148">
    <property type="entry name" value="HTH-TYPE TRANSCRIPTIONAL REPRESSOR PURR-RELATED"/>
    <property type="match status" value="1"/>
</dbReference>
<keyword evidence="2" id="KW-0805">Transcription regulation</keyword>
<dbReference type="InterPro" id="IPR010982">
    <property type="entry name" value="Lambda_DNA-bd_dom_sf"/>
</dbReference>
<dbReference type="Pfam" id="PF13377">
    <property type="entry name" value="Peripla_BP_3"/>
    <property type="match status" value="1"/>
</dbReference>
<accession>A0A370HJE5</accession>
<dbReference type="InterPro" id="IPR046335">
    <property type="entry name" value="LacI/GalR-like_sensor"/>
</dbReference>
<organism evidence="7 8">
    <name type="scientific">Microvirga subterranea</name>
    <dbReference type="NCBI Taxonomy" id="186651"/>
    <lineage>
        <taxon>Bacteria</taxon>
        <taxon>Pseudomonadati</taxon>
        <taxon>Pseudomonadota</taxon>
        <taxon>Alphaproteobacteria</taxon>
        <taxon>Hyphomicrobiales</taxon>
        <taxon>Methylobacteriaceae</taxon>
        <taxon>Microvirga</taxon>
    </lineage>
</organism>
<evidence type="ECO:0000313" key="7">
    <source>
        <dbReference type="EMBL" id="RDI58649.1"/>
    </source>
</evidence>
<gene>
    <name evidence="7" type="ORF">DES45_105172</name>
</gene>
<keyword evidence="8" id="KW-1185">Reference proteome</keyword>
<dbReference type="CDD" id="cd06288">
    <property type="entry name" value="PBP1_sucrose_transcription_regulator"/>
    <property type="match status" value="1"/>
</dbReference>